<protein>
    <recommendedName>
        <fullName evidence="3">Nucleotidyltransferase family protein</fullName>
    </recommendedName>
</protein>
<keyword evidence="2" id="KW-1185">Reference proteome</keyword>
<name>A0A9W5W7P5_9BACL</name>
<sequence>MEQSMRKPLYHFINGDDPAVDSLYDKDIKPVAREIGVRNMFIQQRLYQLIASLREHGIPATVLKGSHLIHSIYPFGVRPVEDIDVLIDRKHFEQADRIIRAMGYEDTVIGMDMWVHQHFSNKITYLGGSHPVIPIDVHFSLGPYPYLGKLDSELLSGHTLTLDTPECPLTILRHEALLLHLCLHLFQHHFDDWQVSCCDIIAVMRRYRNQIDWELFVRLVRQTQTGLPVLYSLRKAAELSAPDVPDRILAELAGTATGVFEKWVFRAACGQTGQSDRYLLQFLTTPGFTFKLRCAFRIVFPGQAFLLHYHKGSYWHYLAGIIKTTVHHIR</sequence>
<accession>A0A9W5W7P5</accession>
<dbReference type="EMBL" id="JFHU01000125">
    <property type="protein sequence ID" value="EXX88497.1"/>
    <property type="molecule type" value="Genomic_DNA"/>
</dbReference>
<dbReference type="OrthoDB" id="9773927at2"/>
<dbReference type="AlphaFoldDB" id="A0A9W5W7P5"/>
<dbReference type="RefSeq" id="WP_036581680.1">
    <property type="nucleotide sequence ID" value="NZ_KK082152.1"/>
</dbReference>
<dbReference type="Proteomes" id="UP000053750">
    <property type="component" value="Unassembled WGS sequence"/>
</dbReference>
<evidence type="ECO:0008006" key="3">
    <source>
        <dbReference type="Google" id="ProtNLM"/>
    </source>
</evidence>
<evidence type="ECO:0000313" key="2">
    <source>
        <dbReference type="Proteomes" id="UP000053750"/>
    </source>
</evidence>
<dbReference type="Pfam" id="PF14907">
    <property type="entry name" value="NTP_transf_5"/>
    <property type="match status" value="1"/>
</dbReference>
<proteinExistence type="predicted"/>
<dbReference type="InterPro" id="IPR039498">
    <property type="entry name" value="NTP_transf_5"/>
</dbReference>
<evidence type="ECO:0000313" key="1">
    <source>
        <dbReference type="EMBL" id="EXX88497.1"/>
    </source>
</evidence>
<reference evidence="1 2" key="1">
    <citation type="submission" date="2014-02" db="EMBL/GenBank/DDBJ databases">
        <title>Genome sequence of Paenibacillus darwinianus reveals adaptive mechanisms for survival in Antarctic soils.</title>
        <authorList>
            <person name="Dsouza M."/>
            <person name="Taylor M.W."/>
            <person name="Turner S.J."/>
            <person name="Aislabie J."/>
        </authorList>
    </citation>
    <scope>NUCLEOTIDE SEQUENCE [LARGE SCALE GENOMIC DNA]</scope>
    <source>
        <strain evidence="1 2">CE1</strain>
    </source>
</reference>
<comment type="caution">
    <text evidence="1">The sequence shown here is derived from an EMBL/GenBank/DDBJ whole genome shotgun (WGS) entry which is preliminary data.</text>
</comment>
<organism evidence="1 2">
    <name type="scientific">Paenibacillus darwinianus</name>
    <dbReference type="NCBI Taxonomy" id="1380763"/>
    <lineage>
        <taxon>Bacteria</taxon>
        <taxon>Bacillati</taxon>
        <taxon>Bacillota</taxon>
        <taxon>Bacilli</taxon>
        <taxon>Bacillales</taxon>
        <taxon>Paenibacillaceae</taxon>
        <taxon>Paenibacillus</taxon>
    </lineage>
</organism>
<gene>
    <name evidence="1" type="ORF">BG53_01875</name>
</gene>